<dbReference type="SUPFAM" id="SSF158472">
    <property type="entry name" value="HAMP domain-like"/>
    <property type="match status" value="1"/>
</dbReference>
<evidence type="ECO:0000256" key="3">
    <source>
        <dbReference type="ARBA" id="ARBA00012438"/>
    </source>
</evidence>
<evidence type="ECO:0000256" key="4">
    <source>
        <dbReference type="ARBA" id="ARBA00022553"/>
    </source>
</evidence>
<dbReference type="SUPFAM" id="SSF52172">
    <property type="entry name" value="CheY-like"/>
    <property type="match status" value="2"/>
</dbReference>
<dbReference type="SMART" id="SM00387">
    <property type="entry name" value="HATPase_c"/>
    <property type="match status" value="1"/>
</dbReference>
<dbReference type="RefSeq" id="WP_267989314.1">
    <property type="nucleotide sequence ID" value="NZ_JAPJZI010000001.1"/>
</dbReference>
<dbReference type="PROSITE" id="PS50109">
    <property type="entry name" value="HIS_KIN"/>
    <property type="match status" value="1"/>
</dbReference>
<keyword evidence="13" id="KW-0175">Coiled coil</keyword>
<dbReference type="FunFam" id="1.10.287.130:FF:000002">
    <property type="entry name" value="Two-component osmosensing histidine kinase"/>
    <property type="match status" value="1"/>
</dbReference>
<evidence type="ECO:0000256" key="8">
    <source>
        <dbReference type="ARBA" id="ARBA00022840"/>
    </source>
</evidence>
<evidence type="ECO:0000256" key="10">
    <source>
        <dbReference type="ARBA" id="ARBA00064003"/>
    </source>
</evidence>
<dbReference type="GO" id="GO:0000155">
    <property type="term" value="F:phosphorelay sensor kinase activity"/>
    <property type="evidence" value="ECO:0007669"/>
    <property type="project" value="InterPro"/>
</dbReference>
<dbReference type="Gene3D" id="3.40.50.2300">
    <property type="match status" value="2"/>
</dbReference>
<feature type="transmembrane region" description="Helical" evidence="15">
    <location>
        <begin position="167"/>
        <end position="186"/>
    </location>
</feature>
<dbReference type="CDD" id="cd06225">
    <property type="entry name" value="HAMP"/>
    <property type="match status" value="1"/>
</dbReference>
<dbReference type="GO" id="GO:0005524">
    <property type="term" value="F:ATP binding"/>
    <property type="evidence" value="ECO:0007669"/>
    <property type="project" value="UniProtKB-KW"/>
</dbReference>
<evidence type="ECO:0000313" key="19">
    <source>
        <dbReference type="EMBL" id="MDA5397868.1"/>
    </source>
</evidence>
<feature type="transmembrane region" description="Helical" evidence="15">
    <location>
        <begin position="32"/>
        <end position="51"/>
    </location>
</feature>
<keyword evidence="7" id="KW-0418">Kinase</keyword>
<name>A0A9X3ZGN0_9HYPH</name>
<keyword evidence="4 12" id="KW-0597">Phosphoprotein</keyword>
<keyword evidence="6" id="KW-0547">Nucleotide-binding</keyword>
<dbReference type="Pfam" id="PF00072">
    <property type="entry name" value="Response_reg"/>
    <property type="match status" value="2"/>
</dbReference>
<dbReference type="EMBL" id="JAPJZI010000001">
    <property type="protein sequence ID" value="MDA5397868.1"/>
    <property type="molecule type" value="Genomic_DNA"/>
</dbReference>
<dbReference type="Gene3D" id="1.10.287.130">
    <property type="match status" value="1"/>
</dbReference>
<comment type="subcellular location">
    <subcellularLocation>
        <location evidence="2">Membrane</location>
    </subcellularLocation>
</comment>
<dbReference type="PANTHER" id="PTHR45339:SF1">
    <property type="entry name" value="HYBRID SIGNAL TRANSDUCTION HISTIDINE KINASE J"/>
    <property type="match status" value="1"/>
</dbReference>
<dbReference type="CDD" id="cd17546">
    <property type="entry name" value="REC_hyHK_CKI1_RcsC-like"/>
    <property type="match status" value="1"/>
</dbReference>
<dbReference type="InterPro" id="IPR001789">
    <property type="entry name" value="Sig_transdc_resp-reg_receiver"/>
</dbReference>
<dbReference type="InterPro" id="IPR003661">
    <property type="entry name" value="HisK_dim/P_dom"/>
</dbReference>
<dbReference type="PRINTS" id="PR00344">
    <property type="entry name" value="BCTRLSENSOR"/>
</dbReference>
<keyword evidence="20" id="KW-1185">Reference proteome</keyword>
<keyword evidence="15" id="KW-0472">Membrane</keyword>
<gene>
    <name evidence="19" type="ORF">OQ273_04705</name>
</gene>
<protein>
    <recommendedName>
        <fullName evidence="11">Sensory/regulatory protein RpfC</fullName>
        <ecNumber evidence="3">2.7.13.3</ecNumber>
    </recommendedName>
</protein>
<reference evidence="19" key="1">
    <citation type="submission" date="2022-11" db="EMBL/GenBank/DDBJ databases">
        <title>Draft genome sequence of Hoeflea poritis E7-10 and Hoeflea prorocentri PM5-8, separated from scleractinian coral Porites lutea and marine dinoflagellate.</title>
        <authorList>
            <person name="Zhang G."/>
            <person name="Wei Q."/>
            <person name="Cai L."/>
        </authorList>
    </citation>
    <scope>NUCLEOTIDE SEQUENCE</scope>
    <source>
        <strain evidence="19">PM5-8</strain>
    </source>
</reference>
<evidence type="ECO:0000259" key="17">
    <source>
        <dbReference type="PROSITE" id="PS50110"/>
    </source>
</evidence>
<dbReference type="CDD" id="cd16922">
    <property type="entry name" value="HATPase_EvgS-ArcB-TorS-like"/>
    <property type="match status" value="1"/>
</dbReference>
<dbReference type="SUPFAM" id="SSF47384">
    <property type="entry name" value="Homodimeric domain of signal transducing histidine kinase"/>
    <property type="match status" value="1"/>
</dbReference>
<proteinExistence type="predicted"/>
<dbReference type="SUPFAM" id="SSF55874">
    <property type="entry name" value="ATPase domain of HSP90 chaperone/DNA topoisomerase II/histidine kinase"/>
    <property type="match status" value="1"/>
</dbReference>
<evidence type="ECO:0000256" key="15">
    <source>
        <dbReference type="SAM" id="Phobius"/>
    </source>
</evidence>
<feature type="region of interest" description="Disordered" evidence="14">
    <location>
        <begin position="1"/>
        <end position="20"/>
    </location>
</feature>
<evidence type="ECO:0000256" key="12">
    <source>
        <dbReference type="PROSITE-ProRule" id="PRU00169"/>
    </source>
</evidence>
<dbReference type="CDD" id="cd00082">
    <property type="entry name" value="HisKA"/>
    <property type="match status" value="1"/>
</dbReference>
<keyword evidence="15" id="KW-1133">Transmembrane helix</keyword>
<dbReference type="AlphaFoldDB" id="A0A9X3ZGN0"/>
<dbReference type="InterPro" id="IPR003594">
    <property type="entry name" value="HATPase_dom"/>
</dbReference>
<comment type="caution">
    <text evidence="19">The sequence shown here is derived from an EMBL/GenBank/DDBJ whole genome shotgun (WGS) entry which is preliminary data.</text>
</comment>
<dbReference type="Pfam" id="PF02518">
    <property type="entry name" value="HATPase_c"/>
    <property type="match status" value="1"/>
</dbReference>
<dbReference type="FunFam" id="3.30.565.10:FF:000010">
    <property type="entry name" value="Sensor histidine kinase RcsC"/>
    <property type="match status" value="1"/>
</dbReference>
<keyword evidence="8" id="KW-0067">ATP-binding</keyword>
<evidence type="ECO:0000256" key="1">
    <source>
        <dbReference type="ARBA" id="ARBA00000085"/>
    </source>
</evidence>
<evidence type="ECO:0000256" key="2">
    <source>
        <dbReference type="ARBA" id="ARBA00004370"/>
    </source>
</evidence>
<keyword evidence="15" id="KW-0812">Transmembrane</keyword>
<evidence type="ECO:0000256" key="14">
    <source>
        <dbReference type="SAM" id="MobiDB-lite"/>
    </source>
</evidence>
<feature type="domain" description="HAMP" evidence="18">
    <location>
        <begin position="191"/>
        <end position="243"/>
    </location>
</feature>
<comment type="catalytic activity">
    <reaction evidence="1">
        <text>ATP + protein L-histidine = ADP + protein N-phospho-L-histidine.</text>
        <dbReference type="EC" id="2.7.13.3"/>
    </reaction>
</comment>
<evidence type="ECO:0000259" key="16">
    <source>
        <dbReference type="PROSITE" id="PS50109"/>
    </source>
</evidence>
<feature type="modified residue" description="4-aspartylphosphate" evidence="12">
    <location>
        <position position="859"/>
    </location>
</feature>
<dbReference type="SMART" id="SM00448">
    <property type="entry name" value="REC"/>
    <property type="match status" value="2"/>
</dbReference>
<dbReference type="InterPro" id="IPR011006">
    <property type="entry name" value="CheY-like_superfamily"/>
</dbReference>
<feature type="coiled-coil region" evidence="13">
    <location>
        <begin position="231"/>
        <end position="269"/>
    </location>
</feature>
<comment type="subunit">
    <text evidence="10">At low DSF concentrations, interacts with RpfF.</text>
</comment>
<dbReference type="InterPro" id="IPR004358">
    <property type="entry name" value="Sig_transdc_His_kin-like_C"/>
</dbReference>
<dbReference type="InterPro" id="IPR005467">
    <property type="entry name" value="His_kinase_dom"/>
</dbReference>
<dbReference type="InterPro" id="IPR036097">
    <property type="entry name" value="HisK_dim/P_sf"/>
</dbReference>
<dbReference type="PANTHER" id="PTHR45339">
    <property type="entry name" value="HYBRID SIGNAL TRANSDUCTION HISTIDINE KINASE J"/>
    <property type="match status" value="1"/>
</dbReference>
<dbReference type="SMART" id="SM00388">
    <property type="entry name" value="HisKA"/>
    <property type="match status" value="1"/>
</dbReference>
<dbReference type="InterPro" id="IPR036890">
    <property type="entry name" value="HATPase_C_sf"/>
</dbReference>
<dbReference type="Pfam" id="PF00512">
    <property type="entry name" value="HisKA"/>
    <property type="match status" value="1"/>
</dbReference>
<dbReference type="Gene3D" id="6.10.340.10">
    <property type="match status" value="1"/>
</dbReference>
<sequence>MVDSTGGSTEDRSANPEPQVRSRFGRSVQTKFLLYVVPLVLVSTVVVFGLFEWNARRSAEEQLQGKLEKLAEIQSAVVAESLWNVADEQIKLILAALLTDSDVLAAAVYDERDRLVAEAGMTDKFDTTRFIAQEDIFYDSGDQKIRIGSLRIALAETRLGALASERLALVVLLAGILLVAVVAATLTANRRIIGRPLALMMESINQPRSGAPRKPVDWKSDDEIGRVVTAFNEMQARQNAYEQQLRAANDELERRVQERTAELVDAEATAREARGQLTDAIASISEGFAIYDDKDQLIVANQRYREIMLGDAEAELPGGTPYVDLLKRAADSGRFPNAKEDQVLWIERQIGRHRAAGTPYIQELTGKQWQQVSNRRTDQGGTVAVHSDITEIKRISDELKSAKDAAEAANEAKSAFLATMSHEIRTPLNGIIGMSTLLNGTDLDDEQRDFSDTIATAADTLLTIISDILDFSKVEAGALELERTPMDLVETVESSVELVASKAAEKGIELACRINPDVPAALFGDPVRLKQILMNLLNNAVKFTEVGEVVLTVSTMMPEAGETPGETALLTFAVRDTGIGIPADRMDRLFKSFSQVDASTTRRYGGTGLGLVITKRLVELMGGEISVESTAGEGTTFTFTLPGEVARLPDRASRETQLSAIRGKRVLIVDDNRTNRLILNEKFRSWDLVPRTCGTPGEALELIKNGDLFDIIIVDYKMPEMNGFEFTAAVRDFLGGEAPPMILFSSVSPLEDRFREGVAEMNYAASLTKPAKSGQLLSALVRTLAPDVVATEPQKDETSNAEMAEGQDLRILLVDDNSINQKVGRKILKRLGYDPVVVSSGVEAIEACQSDEYHIVLMDIEMPDMDGIAATGKIRSLLPEDRVPYIVALTANAMNSERENYLKSGMDDYLSKPIDVDALTESLASAMELKENRAASHTG</sequence>
<evidence type="ECO:0000259" key="18">
    <source>
        <dbReference type="PROSITE" id="PS50885"/>
    </source>
</evidence>
<evidence type="ECO:0000256" key="5">
    <source>
        <dbReference type="ARBA" id="ARBA00022679"/>
    </source>
</evidence>
<dbReference type="EC" id="2.7.13.3" evidence="3"/>
<feature type="modified residue" description="4-aspartylphosphate" evidence="12">
    <location>
        <position position="715"/>
    </location>
</feature>
<dbReference type="PROSITE" id="PS50110">
    <property type="entry name" value="RESPONSE_REGULATORY"/>
    <property type="match status" value="2"/>
</dbReference>
<feature type="domain" description="Response regulatory" evidence="17">
    <location>
        <begin position="665"/>
        <end position="784"/>
    </location>
</feature>
<feature type="domain" description="Response regulatory" evidence="17">
    <location>
        <begin position="810"/>
        <end position="927"/>
    </location>
</feature>
<dbReference type="Pfam" id="PF12860">
    <property type="entry name" value="PAS_7"/>
    <property type="match status" value="1"/>
</dbReference>
<organism evidence="19 20">
    <name type="scientific">Hoeflea prorocentri</name>
    <dbReference type="NCBI Taxonomy" id="1922333"/>
    <lineage>
        <taxon>Bacteria</taxon>
        <taxon>Pseudomonadati</taxon>
        <taxon>Pseudomonadota</taxon>
        <taxon>Alphaproteobacteria</taxon>
        <taxon>Hyphomicrobiales</taxon>
        <taxon>Rhizobiaceae</taxon>
        <taxon>Hoeflea</taxon>
    </lineage>
</organism>
<dbReference type="Gene3D" id="3.30.565.10">
    <property type="entry name" value="Histidine kinase-like ATPase, C-terminal domain"/>
    <property type="match status" value="1"/>
</dbReference>
<dbReference type="GO" id="GO:0016020">
    <property type="term" value="C:membrane"/>
    <property type="evidence" value="ECO:0007669"/>
    <property type="project" value="UniProtKB-SubCell"/>
</dbReference>
<evidence type="ECO:0000256" key="11">
    <source>
        <dbReference type="ARBA" id="ARBA00068150"/>
    </source>
</evidence>
<dbReference type="PROSITE" id="PS50885">
    <property type="entry name" value="HAMP"/>
    <property type="match status" value="1"/>
</dbReference>
<keyword evidence="9" id="KW-0902">Two-component regulatory system</keyword>
<accession>A0A9X3ZGN0</accession>
<evidence type="ECO:0000256" key="13">
    <source>
        <dbReference type="SAM" id="Coils"/>
    </source>
</evidence>
<evidence type="ECO:0000256" key="9">
    <source>
        <dbReference type="ARBA" id="ARBA00023012"/>
    </source>
</evidence>
<evidence type="ECO:0000313" key="20">
    <source>
        <dbReference type="Proteomes" id="UP001151234"/>
    </source>
</evidence>
<dbReference type="Gene3D" id="3.30.450.20">
    <property type="entry name" value="PAS domain"/>
    <property type="match status" value="1"/>
</dbReference>
<keyword evidence="5" id="KW-0808">Transferase</keyword>
<dbReference type="Proteomes" id="UP001151234">
    <property type="component" value="Unassembled WGS sequence"/>
</dbReference>
<dbReference type="InterPro" id="IPR003660">
    <property type="entry name" value="HAMP_dom"/>
</dbReference>
<feature type="domain" description="Histidine kinase" evidence="16">
    <location>
        <begin position="419"/>
        <end position="645"/>
    </location>
</feature>
<evidence type="ECO:0000256" key="6">
    <source>
        <dbReference type="ARBA" id="ARBA00022741"/>
    </source>
</evidence>
<evidence type="ECO:0000256" key="7">
    <source>
        <dbReference type="ARBA" id="ARBA00022777"/>
    </source>
</evidence>